<organism evidence="2 3">
    <name type="scientific">Clostridium perfringens</name>
    <dbReference type="NCBI Taxonomy" id="1502"/>
    <lineage>
        <taxon>Bacteria</taxon>
        <taxon>Bacillati</taxon>
        <taxon>Bacillota</taxon>
        <taxon>Clostridia</taxon>
        <taxon>Eubacteriales</taxon>
        <taxon>Clostridiaceae</taxon>
        <taxon>Clostridium</taxon>
    </lineage>
</organism>
<name>A0AAW9IV28_CLOPF</name>
<protein>
    <recommendedName>
        <fullName evidence="4">DUF4352 domain-containing protein</fullName>
    </recommendedName>
</protein>
<sequence length="196" mass="22299">MNKKFIMISIGIFISVFIFTLGFKFILGDKVLFGQGNDEAFNSSNPIVKYVGFEEDENILKIKISIKNNSNYIASVNNVTMRFGILPNAVNDSTVSSRSNPIFEGYDNDFEKIANDQNIKINNFDRAIYPGEEREYAFEVTKGIHFDKKVFDTNKMYVSYNINYYKYKIKGTFIGNVMGTGGGERLDNSSNPYVID</sequence>
<dbReference type="EMBL" id="WNVM01000070">
    <property type="protein sequence ID" value="MDZ5010132.1"/>
    <property type="molecule type" value="Genomic_DNA"/>
</dbReference>
<gene>
    <name evidence="2" type="ORF">GNF77_14675</name>
</gene>
<comment type="caution">
    <text evidence="2">The sequence shown here is derived from an EMBL/GenBank/DDBJ whole genome shotgun (WGS) entry which is preliminary data.</text>
</comment>
<accession>A0AAW9IV28</accession>
<keyword evidence="1" id="KW-1133">Transmembrane helix</keyword>
<dbReference type="RefSeq" id="WP_322382028.1">
    <property type="nucleotide sequence ID" value="NZ_WNVM01000070.1"/>
</dbReference>
<dbReference type="Proteomes" id="UP001292368">
    <property type="component" value="Unassembled WGS sequence"/>
</dbReference>
<evidence type="ECO:0000256" key="1">
    <source>
        <dbReference type="SAM" id="Phobius"/>
    </source>
</evidence>
<feature type="transmembrane region" description="Helical" evidence="1">
    <location>
        <begin position="6"/>
        <end position="27"/>
    </location>
</feature>
<keyword evidence="1" id="KW-0472">Membrane</keyword>
<dbReference type="AlphaFoldDB" id="A0AAW9IV28"/>
<evidence type="ECO:0008006" key="4">
    <source>
        <dbReference type="Google" id="ProtNLM"/>
    </source>
</evidence>
<reference evidence="2" key="1">
    <citation type="submission" date="2019-11" db="EMBL/GenBank/DDBJ databases">
        <title>Characterization of Clostridium perfringens isolates from swine manure treated agricultural soils.</title>
        <authorList>
            <person name="Wushke S.T."/>
        </authorList>
    </citation>
    <scope>NUCLEOTIDE SEQUENCE</scope>
    <source>
        <strain evidence="2">V2</strain>
    </source>
</reference>
<proteinExistence type="predicted"/>
<keyword evidence="1" id="KW-0812">Transmembrane</keyword>
<evidence type="ECO:0000313" key="3">
    <source>
        <dbReference type="Proteomes" id="UP001292368"/>
    </source>
</evidence>
<evidence type="ECO:0000313" key="2">
    <source>
        <dbReference type="EMBL" id="MDZ5010132.1"/>
    </source>
</evidence>